<proteinExistence type="predicted"/>
<evidence type="ECO:0000313" key="2">
    <source>
        <dbReference type="Proteomes" id="UP001320706"/>
    </source>
</evidence>
<evidence type="ECO:0000313" key="1">
    <source>
        <dbReference type="EMBL" id="KAK8194445.1"/>
    </source>
</evidence>
<accession>A0ACC3S6N8</accession>
<sequence length="97" mass="10328">VFARDVGTTAPHEVVKVSEINTPVRLQIEDQEAVIHPGDFIIGDLNGVVCLPKDLAEKALELMGSQVEADEKIAADIKAGKGFAEASKVHRAGVKQP</sequence>
<reference evidence="1" key="1">
    <citation type="submission" date="2024-02" db="EMBL/GenBank/DDBJ databases">
        <title>Metagenome Assembled Genome of Zalaria obscura JY119.</title>
        <authorList>
            <person name="Vighnesh L."/>
            <person name="Jagadeeshwari U."/>
            <person name="Venkata Ramana C."/>
            <person name="Sasikala C."/>
        </authorList>
    </citation>
    <scope>NUCLEOTIDE SEQUENCE</scope>
    <source>
        <strain evidence="1">JY119</strain>
    </source>
</reference>
<organism evidence="1 2">
    <name type="scientific">Zalaria obscura</name>
    <dbReference type="NCBI Taxonomy" id="2024903"/>
    <lineage>
        <taxon>Eukaryota</taxon>
        <taxon>Fungi</taxon>
        <taxon>Dikarya</taxon>
        <taxon>Ascomycota</taxon>
        <taxon>Pezizomycotina</taxon>
        <taxon>Dothideomycetes</taxon>
        <taxon>Dothideomycetidae</taxon>
        <taxon>Dothideales</taxon>
        <taxon>Zalariaceae</taxon>
        <taxon>Zalaria</taxon>
    </lineage>
</organism>
<dbReference type="Proteomes" id="UP001320706">
    <property type="component" value="Unassembled WGS sequence"/>
</dbReference>
<comment type="caution">
    <text evidence="1">The sequence shown here is derived from an EMBL/GenBank/DDBJ whole genome shotgun (WGS) entry which is preliminary data.</text>
</comment>
<feature type="non-terminal residue" evidence="1">
    <location>
        <position position="1"/>
    </location>
</feature>
<gene>
    <name evidence="1" type="ORF">M8818_007637</name>
</gene>
<protein>
    <submittedName>
        <fullName evidence="1">Uncharacterized protein</fullName>
    </submittedName>
</protein>
<name>A0ACC3S6N8_9PEZI</name>
<dbReference type="EMBL" id="JAMKPW020000043">
    <property type="protein sequence ID" value="KAK8194445.1"/>
    <property type="molecule type" value="Genomic_DNA"/>
</dbReference>
<keyword evidence="2" id="KW-1185">Reference proteome</keyword>